<comment type="caution">
    <text evidence="3">The sequence shown here is derived from an EMBL/GenBank/DDBJ whole genome shotgun (WGS) entry which is preliminary data.</text>
</comment>
<dbReference type="Pfam" id="PF07963">
    <property type="entry name" value="N_methyl"/>
    <property type="match status" value="1"/>
</dbReference>
<organism evidence="3 4">
    <name type="scientific">Crateriforma conspicua</name>
    <dbReference type="NCBI Taxonomy" id="2527996"/>
    <lineage>
        <taxon>Bacteria</taxon>
        <taxon>Pseudomonadati</taxon>
        <taxon>Planctomycetota</taxon>
        <taxon>Planctomycetia</taxon>
        <taxon>Planctomycetales</taxon>
        <taxon>Planctomycetaceae</taxon>
        <taxon>Crateriforma</taxon>
    </lineage>
</organism>
<dbReference type="Proteomes" id="UP000316476">
    <property type="component" value="Unassembled WGS sequence"/>
</dbReference>
<keyword evidence="1" id="KW-0472">Membrane</keyword>
<dbReference type="Gene3D" id="3.30.700.10">
    <property type="entry name" value="Glycoprotein, Type 4 Pilin"/>
    <property type="match status" value="1"/>
</dbReference>
<proteinExistence type="predicted"/>
<dbReference type="Pfam" id="PF07596">
    <property type="entry name" value="SBP_bac_10"/>
    <property type="match status" value="1"/>
</dbReference>
<sequence>MCGMCACAADARRPFFRPANRNAGFTLVELLVVIAIIGVLVGLLLPAVQGAREAARRMSCSNNMKQILLATHNYESAYKRLPPGWTEPGNGKGWSMQARILPFLEATNLADNVNFGFGYTESFVDVDGVSTPIAAVRVATYQCPSDPGDQPRMGDDGPEYYKLNYAANAGVWFVVDPRTGEVGEGMFHPGRYFKFRDCIDGLSNTLAMAEVKGWTPYLRDVGTVGEMDAPEFAEDVCNLGGSFKQNTGHTEWVDGRCHQAAFTSLFPPNHRVACLQSGVEYDIDFTNMREGRDPSNPARTYAAVTARSYHVGGVHAGAMDGSIQYVSESIDREIWQQLSTRNGREIAQWP</sequence>
<evidence type="ECO:0000313" key="3">
    <source>
        <dbReference type="EMBL" id="TWU67395.1"/>
    </source>
</evidence>
<gene>
    <name evidence="3" type="ORF">V7x_29690</name>
</gene>
<dbReference type="NCBIfam" id="TIGR02532">
    <property type="entry name" value="IV_pilin_GFxxxE"/>
    <property type="match status" value="1"/>
</dbReference>
<dbReference type="InterPro" id="IPR045584">
    <property type="entry name" value="Pilin-like"/>
</dbReference>
<dbReference type="SUPFAM" id="SSF54523">
    <property type="entry name" value="Pili subunits"/>
    <property type="match status" value="1"/>
</dbReference>
<evidence type="ECO:0000259" key="2">
    <source>
        <dbReference type="Pfam" id="PF07596"/>
    </source>
</evidence>
<keyword evidence="1" id="KW-1133">Transmembrane helix</keyword>
<dbReference type="PROSITE" id="PS00409">
    <property type="entry name" value="PROKAR_NTER_METHYL"/>
    <property type="match status" value="1"/>
</dbReference>
<name>A0A5C6G0I1_9PLAN</name>
<evidence type="ECO:0000256" key="1">
    <source>
        <dbReference type="SAM" id="Phobius"/>
    </source>
</evidence>
<keyword evidence="1" id="KW-0812">Transmembrane</keyword>
<feature type="domain" description="DUF1559" evidence="2">
    <location>
        <begin position="49"/>
        <end position="333"/>
    </location>
</feature>
<dbReference type="PANTHER" id="PTHR30093">
    <property type="entry name" value="GENERAL SECRETION PATHWAY PROTEIN G"/>
    <property type="match status" value="1"/>
</dbReference>
<accession>A0A5C6G0I1</accession>
<dbReference type="InterPro" id="IPR012902">
    <property type="entry name" value="N_methyl_site"/>
</dbReference>
<evidence type="ECO:0000313" key="4">
    <source>
        <dbReference type="Proteomes" id="UP000316476"/>
    </source>
</evidence>
<feature type="transmembrane region" description="Helical" evidence="1">
    <location>
        <begin position="23"/>
        <end position="48"/>
    </location>
</feature>
<dbReference type="InterPro" id="IPR011453">
    <property type="entry name" value="DUF1559"/>
</dbReference>
<dbReference type="OrthoDB" id="254858at2"/>
<protein>
    <recommendedName>
        <fullName evidence="2">DUF1559 domain-containing protein</fullName>
    </recommendedName>
</protein>
<dbReference type="PANTHER" id="PTHR30093:SF2">
    <property type="entry name" value="TYPE II SECRETION SYSTEM PROTEIN H"/>
    <property type="match status" value="1"/>
</dbReference>
<reference evidence="3 4" key="1">
    <citation type="submission" date="2019-02" db="EMBL/GenBank/DDBJ databases">
        <title>Deep-cultivation of Planctomycetes and their phenomic and genomic characterization uncovers novel biology.</title>
        <authorList>
            <person name="Wiegand S."/>
            <person name="Jogler M."/>
            <person name="Boedeker C."/>
            <person name="Pinto D."/>
            <person name="Vollmers J."/>
            <person name="Rivas-Marin E."/>
            <person name="Kohn T."/>
            <person name="Peeters S.H."/>
            <person name="Heuer A."/>
            <person name="Rast P."/>
            <person name="Oberbeckmann S."/>
            <person name="Bunk B."/>
            <person name="Jeske O."/>
            <person name="Meyerdierks A."/>
            <person name="Storesund J.E."/>
            <person name="Kallscheuer N."/>
            <person name="Luecker S."/>
            <person name="Lage O.M."/>
            <person name="Pohl T."/>
            <person name="Merkel B.J."/>
            <person name="Hornburger P."/>
            <person name="Mueller R.-W."/>
            <person name="Bruemmer F."/>
            <person name="Labrenz M."/>
            <person name="Spormann A.M."/>
            <person name="Op Den Camp H."/>
            <person name="Overmann J."/>
            <person name="Amann R."/>
            <person name="Jetten M.S.M."/>
            <person name="Mascher T."/>
            <person name="Medema M.H."/>
            <person name="Devos D.P."/>
            <person name="Kaster A.-K."/>
            <person name="Ovreas L."/>
            <person name="Rohde M."/>
            <person name="Galperin M.Y."/>
            <person name="Jogler C."/>
        </authorList>
    </citation>
    <scope>NUCLEOTIDE SEQUENCE [LARGE SCALE GENOMIC DNA]</scope>
    <source>
        <strain evidence="3 4">V7</strain>
    </source>
</reference>
<dbReference type="EMBL" id="SJPZ01000001">
    <property type="protein sequence ID" value="TWU67395.1"/>
    <property type="molecule type" value="Genomic_DNA"/>
</dbReference>
<dbReference type="AlphaFoldDB" id="A0A5C6G0I1"/>